<evidence type="ECO:0008006" key="8">
    <source>
        <dbReference type="Google" id="ProtNLM"/>
    </source>
</evidence>
<dbReference type="SUPFAM" id="SSF57180">
    <property type="entry name" value="Cellulose-binding domain"/>
    <property type="match status" value="1"/>
</dbReference>
<dbReference type="AlphaFoldDB" id="A0A7S4SZC8"/>
<evidence type="ECO:0000313" key="7">
    <source>
        <dbReference type="EMBL" id="CAE4660762.1"/>
    </source>
</evidence>
<dbReference type="Pfam" id="PF00734">
    <property type="entry name" value="CBM_1"/>
    <property type="match status" value="1"/>
</dbReference>
<dbReference type="InterPro" id="IPR000254">
    <property type="entry name" value="CBD"/>
</dbReference>
<evidence type="ECO:0000259" key="5">
    <source>
        <dbReference type="PROSITE" id="PS50222"/>
    </source>
</evidence>
<evidence type="ECO:0000256" key="1">
    <source>
        <dbReference type="ARBA" id="ARBA00022729"/>
    </source>
</evidence>
<keyword evidence="1 4" id="KW-0732">Signal</keyword>
<dbReference type="EMBL" id="HBNR01083349">
    <property type="protein sequence ID" value="CAE4660762.1"/>
    <property type="molecule type" value="Transcribed_RNA"/>
</dbReference>
<keyword evidence="3" id="KW-0472">Membrane</keyword>
<evidence type="ECO:0000256" key="2">
    <source>
        <dbReference type="SAM" id="MobiDB-lite"/>
    </source>
</evidence>
<feature type="domain" description="CBM1" evidence="6">
    <location>
        <begin position="478"/>
        <end position="514"/>
    </location>
</feature>
<organism evidence="7">
    <name type="scientific">Alexandrium monilatum</name>
    <dbReference type="NCBI Taxonomy" id="311494"/>
    <lineage>
        <taxon>Eukaryota</taxon>
        <taxon>Sar</taxon>
        <taxon>Alveolata</taxon>
        <taxon>Dinophyceae</taxon>
        <taxon>Gonyaulacales</taxon>
        <taxon>Pyrocystaceae</taxon>
        <taxon>Alexandrium</taxon>
    </lineage>
</organism>
<dbReference type="GO" id="GO:0030248">
    <property type="term" value="F:cellulose binding"/>
    <property type="evidence" value="ECO:0007669"/>
    <property type="project" value="InterPro"/>
</dbReference>
<dbReference type="InterPro" id="IPR035971">
    <property type="entry name" value="CBD_sf"/>
</dbReference>
<feature type="region of interest" description="Disordered" evidence="2">
    <location>
        <begin position="639"/>
        <end position="672"/>
    </location>
</feature>
<feature type="chain" id="PRO_5031493946" description="EF-hand domain-containing protein" evidence="4">
    <location>
        <begin position="27"/>
        <end position="780"/>
    </location>
</feature>
<keyword evidence="3" id="KW-0812">Transmembrane</keyword>
<dbReference type="PROSITE" id="PS51164">
    <property type="entry name" value="CBM1_2"/>
    <property type="match status" value="1"/>
</dbReference>
<dbReference type="InterPro" id="IPR018247">
    <property type="entry name" value="EF_Hand_1_Ca_BS"/>
</dbReference>
<dbReference type="GO" id="GO:0005975">
    <property type="term" value="P:carbohydrate metabolic process"/>
    <property type="evidence" value="ECO:0007669"/>
    <property type="project" value="InterPro"/>
</dbReference>
<accession>A0A7S4SZC8</accession>
<gene>
    <name evidence="7" type="ORF">AMON00008_LOCUS59666</name>
</gene>
<evidence type="ECO:0000259" key="6">
    <source>
        <dbReference type="PROSITE" id="PS51164"/>
    </source>
</evidence>
<evidence type="ECO:0000256" key="4">
    <source>
        <dbReference type="SAM" id="SignalP"/>
    </source>
</evidence>
<dbReference type="GO" id="GO:0005576">
    <property type="term" value="C:extracellular region"/>
    <property type="evidence" value="ECO:0007669"/>
    <property type="project" value="InterPro"/>
</dbReference>
<dbReference type="SMART" id="SM00236">
    <property type="entry name" value="fCBD"/>
    <property type="match status" value="1"/>
</dbReference>
<dbReference type="PROSITE" id="PS00018">
    <property type="entry name" value="EF_HAND_1"/>
    <property type="match status" value="1"/>
</dbReference>
<protein>
    <recommendedName>
        <fullName evidence="8">EF-hand domain-containing protein</fullName>
    </recommendedName>
</protein>
<evidence type="ECO:0000256" key="3">
    <source>
        <dbReference type="SAM" id="Phobius"/>
    </source>
</evidence>
<reference evidence="7" key="1">
    <citation type="submission" date="2021-01" db="EMBL/GenBank/DDBJ databases">
        <authorList>
            <person name="Corre E."/>
            <person name="Pelletier E."/>
            <person name="Niang G."/>
            <person name="Scheremetjew M."/>
            <person name="Finn R."/>
            <person name="Kale V."/>
            <person name="Holt S."/>
            <person name="Cochrane G."/>
            <person name="Meng A."/>
            <person name="Brown T."/>
            <person name="Cohen L."/>
        </authorList>
    </citation>
    <scope>NUCLEOTIDE SEQUENCE</scope>
    <source>
        <strain evidence="7">CCMP3105</strain>
    </source>
</reference>
<dbReference type="GO" id="GO:0005509">
    <property type="term" value="F:calcium ion binding"/>
    <property type="evidence" value="ECO:0007669"/>
    <property type="project" value="InterPro"/>
</dbReference>
<feature type="domain" description="EF-hand" evidence="5">
    <location>
        <begin position="670"/>
        <end position="705"/>
    </location>
</feature>
<dbReference type="PROSITE" id="PS50222">
    <property type="entry name" value="EF_HAND_2"/>
    <property type="match status" value="1"/>
</dbReference>
<name>A0A7S4SZC8_9DINO</name>
<dbReference type="InterPro" id="IPR002048">
    <property type="entry name" value="EF_hand_dom"/>
</dbReference>
<feature type="transmembrane region" description="Helical" evidence="3">
    <location>
        <begin position="608"/>
        <end position="628"/>
    </location>
</feature>
<proteinExistence type="predicted"/>
<feature type="signal peptide" evidence="4">
    <location>
        <begin position="1"/>
        <end position="26"/>
    </location>
</feature>
<sequence>MIALRPRPPPLAAALFTAVSLQVAAAALPSLGQNWWQKRNVSCLQPAPTGCSALQDEKSCLGAFDGSSAREVQGLRVRGEPCAWCGGGVCHSNSTSVCEPFDFLVRGEGTAFTSFTARTAYRVASCGVTLPTYYNFACLQNESSGCPSLKDAYSCLSARDGRNMTSLFGLKVQGQPCVWCGGVPCHASDSDVLCEPFDFAASASPQDAFPTRRNLRMGICRNEKPASAMLEGIALFTPGYFPPPVGKGLLVPHWVPSHPTEEQMTCLGFSLGGCSALQDADSCLSHRDGGSQATRDGLKVRGEPCVWCGGGACTSGNLYSKCEPFDYVMMGEGTAFTTFFAKDAFSVASCQGSIRKPPFDYECLTKAKTACKEITDPVECLSSTDGSNITRMQGLLVANQPCIWCGGHSCHSGRFTKCEAFDWAVNGEGRAFDQFYAKLTFTMAACTEQQPYPHNYFGPTNETPGVPKWHWHPNPRLAPVVPGGQCGGALWRGSVECQGGYACTPVNGSYSYCALTGTEAPFPAPTSPPVLRLGEDCYEACGNQGGVCSWCGPELACCRFGWPSDPPECRGVHGYTAKWRHECISRRNSANDTSVIGGAVPGAPMGPFWLFFTLAALCCLLPLLLWYLHSIGCGQRERRQHRKTRSISQSSDSDLEDSEGSQSGKDVPLVSRSSGDDLFDLIDANHDGIITEEEYNRAMGAAPAAPVSTMVVGQPVMTQAVPRSPTVAPTLVGPMIPPPPRASAANLGPLMVPAPAPPQGRLDLITVTPWPGAQPGVPRR</sequence>
<keyword evidence="3" id="KW-1133">Transmembrane helix</keyword>